<evidence type="ECO:0000256" key="7">
    <source>
        <dbReference type="SAM" id="MobiDB-lite"/>
    </source>
</evidence>
<dbReference type="Pfam" id="PF13304">
    <property type="entry name" value="AAA_21"/>
    <property type="match status" value="1"/>
</dbReference>
<dbReference type="Gene3D" id="3.40.50.300">
    <property type="entry name" value="P-loop containing nucleotide triphosphate hydrolases"/>
    <property type="match status" value="1"/>
</dbReference>
<evidence type="ECO:0000256" key="1">
    <source>
        <dbReference type="ARBA" id="ARBA00004202"/>
    </source>
</evidence>
<keyword evidence="10" id="KW-1185">Reference proteome</keyword>
<evidence type="ECO:0000313" key="9">
    <source>
        <dbReference type="EMBL" id="MBP2386170.1"/>
    </source>
</evidence>
<keyword evidence="5" id="KW-0067">ATP-binding</keyword>
<evidence type="ECO:0000256" key="2">
    <source>
        <dbReference type="ARBA" id="ARBA00005417"/>
    </source>
</evidence>
<accession>A0ABS4XCH6</accession>
<comment type="similarity">
    <text evidence="2">Belongs to the ABC transporter superfamily.</text>
</comment>
<reference evidence="9 10" key="1">
    <citation type="submission" date="2021-03" db="EMBL/GenBank/DDBJ databases">
        <title>Sequencing the genomes of 1000 actinobacteria strains.</title>
        <authorList>
            <person name="Klenk H.-P."/>
        </authorList>
    </citation>
    <scope>NUCLEOTIDE SEQUENCE [LARGE SCALE GENOMIC DNA]</scope>
    <source>
        <strain evidence="9 10">DSM 15797</strain>
    </source>
</reference>
<evidence type="ECO:0000259" key="8">
    <source>
        <dbReference type="Pfam" id="PF13304"/>
    </source>
</evidence>
<comment type="caution">
    <text evidence="9">The sequence shown here is derived from an EMBL/GenBank/DDBJ whole genome shotgun (WGS) entry which is preliminary data.</text>
</comment>
<dbReference type="PANTHER" id="PTHR42711:SF5">
    <property type="entry name" value="ABC TRANSPORTER ATP-BINDING PROTEIN NATA"/>
    <property type="match status" value="1"/>
</dbReference>
<dbReference type="InterPro" id="IPR050763">
    <property type="entry name" value="ABC_transporter_ATP-binding"/>
</dbReference>
<evidence type="ECO:0000256" key="6">
    <source>
        <dbReference type="ARBA" id="ARBA00023251"/>
    </source>
</evidence>
<dbReference type="InterPro" id="IPR027417">
    <property type="entry name" value="P-loop_NTPase"/>
</dbReference>
<feature type="domain" description="ATPase AAA-type core" evidence="8">
    <location>
        <begin position="51"/>
        <end position="112"/>
    </location>
</feature>
<keyword evidence="4" id="KW-0547">Nucleotide-binding</keyword>
<dbReference type="EMBL" id="JAGIOF010000001">
    <property type="protein sequence ID" value="MBP2386170.1"/>
    <property type="molecule type" value="Genomic_DNA"/>
</dbReference>
<evidence type="ECO:0000256" key="4">
    <source>
        <dbReference type="ARBA" id="ARBA00022741"/>
    </source>
</evidence>
<evidence type="ECO:0000256" key="5">
    <source>
        <dbReference type="ARBA" id="ARBA00022840"/>
    </source>
</evidence>
<sequence>MPRAVPGEVNLWANLTGGQAIDILGNLRGDVNRRRRDQLLQLFDLDPAKKARAYSQGNRQKVSLVSALASDAELLVLDEPTMGFDPLMEAAFRTCILEARAQGRSVLLASHSFAEAESLCDTVTIIQRGRTVESGRLVGLPRLHHTAISVILDDPENPGVHAGSERPRRRRPTRHADRGRCRPGCGPGRSGALEAAQARRHPTVARGAFP</sequence>
<proteinExistence type="inferred from homology"/>
<keyword evidence="6" id="KW-0046">Antibiotic resistance</keyword>
<gene>
    <name evidence="9" type="ORF">JOF47_001681</name>
</gene>
<dbReference type="RefSeq" id="WP_245356306.1">
    <property type="nucleotide sequence ID" value="NZ_BAAAJY010000019.1"/>
</dbReference>
<evidence type="ECO:0000256" key="3">
    <source>
        <dbReference type="ARBA" id="ARBA00022448"/>
    </source>
</evidence>
<feature type="region of interest" description="Disordered" evidence="7">
    <location>
        <begin position="154"/>
        <end position="210"/>
    </location>
</feature>
<evidence type="ECO:0000313" key="10">
    <source>
        <dbReference type="Proteomes" id="UP001296993"/>
    </source>
</evidence>
<comment type="subcellular location">
    <subcellularLocation>
        <location evidence="1">Cell membrane</location>
        <topology evidence="1">Peripheral membrane protein</topology>
    </subcellularLocation>
</comment>
<dbReference type="Proteomes" id="UP001296993">
    <property type="component" value="Unassembled WGS sequence"/>
</dbReference>
<dbReference type="PANTHER" id="PTHR42711">
    <property type="entry name" value="ABC TRANSPORTER ATP-BINDING PROTEIN"/>
    <property type="match status" value="1"/>
</dbReference>
<name>A0ABS4XCH6_9MICC</name>
<protein>
    <submittedName>
        <fullName evidence="9">ABC-type multidrug transport system ATPase subunit</fullName>
    </submittedName>
</protein>
<keyword evidence="3" id="KW-0813">Transport</keyword>
<organism evidence="9 10">
    <name type="scientific">Paeniglutamicibacter kerguelensis</name>
    <dbReference type="NCBI Taxonomy" id="254788"/>
    <lineage>
        <taxon>Bacteria</taxon>
        <taxon>Bacillati</taxon>
        <taxon>Actinomycetota</taxon>
        <taxon>Actinomycetes</taxon>
        <taxon>Micrococcales</taxon>
        <taxon>Micrococcaceae</taxon>
        <taxon>Paeniglutamicibacter</taxon>
    </lineage>
</organism>
<dbReference type="InterPro" id="IPR003959">
    <property type="entry name" value="ATPase_AAA_core"/>
</dbReference>
<dbReference type="SUPFAM" id="SSF52540">
    <property type="entry name" value="P-loop containing nucleoside triphosphate hydrolases"/>
    <property type="match status" value="1"/>
</dbReference>